<feature type="compositionally biased region" description="Basic and acidic residues" evidence="1">
    <location>
        <begin position="614"/>
        <end position="638"/>
    </location>
</feature>
<feature type="compositionally biased region" description="Basic and acidic residues" evidence="1">
    <location>
        <begin position="562"/>
        <end position="587"/>
    </location>
</feature>
<feature type="domain" description="Toxin YqcG C-terminal" evidence="2">
    <location>
        <begin position="754"/>
        <end position="814"/>
    </location>
</feature>
<dbReference type="Pfam" id="PF14410">
    <property type="entry name" value="GH-E"/>
    <property type="match status" value="1"/>
</dbReference>
<feature type="region of interest" description="Disordered" evidence="1">
    <location>
        <begin position="741"/>
        <end position="763"/>
    </location>
</feature>
<dbReference type="InterPro" id="IPR026835">
    <property type="entry name" value="YqcG_C"/>
</dbReference>
<gene>
    <name evidence="3" type="ORF">PROPAUS_0957</name>
</gene>
<evidence type="ECO:0000259" key="2">
    <source>
        <dbReference type="Pfam" id="PF14410"/>
    </source>
</evidence>
<proteinExistence type="predicted"/>
<feature type="compositionally biased region" description="Basic and acidic residues" evidence="1">
    <location>
        <begin position="808"/>
        <end position="818"/>
    </location>
</feature>
<feature type="region of interest" description="Disordered" evidence="1">
    <location>
        <begin position="797"/>
        <end position="818"/>
    </location>
</feature>
<dbReference type="EMBL" id="UNQJ01000005">
    <property type="protein sequence ID" value="SYZ33046.1"/>
    <property type="molecule type" value="Genomic_DNA"/>
</dbReference>
<evidence type="ECO:0000256" key="1">
    <source>
        <dbReference type="SAM" id="MobiDB-lite"/>
    </source>
</evidence>
<protein>
    <submittedName>
        <fullName evidence="3">HNH/ENDO VII superfamily nuclease with conserved GHE residues</fullName>
    </submittedName>
</protein>
<feature type="region of interest" description="Disordered" evidence="1">
    <location>
        <begin position="676"/>
        <end position="714"/>
    </location>
</feature>
<dbReference type="Proteomes" id="UP000263928">
    <property type="component" value="Unassembled WGS sequence"/>
</dbReference>
<evidence type="ECO:0000313" key="3">
    <source>
        <dbReference type="EMBL" id="SYZ33046.1"/>
    </source>
</evidence>
<name>A0A383S718_9ACTN</name>
<feature type="compositionally biased region" description="Basic and acidic residues" evidence="1">
    <location>
        <begin position="753"/>
        <end position="763"/>
    </location>
</feature>
<reference evidence="4" key="1">
    <citation type="submission" date="2018-08" db="EMBL/GenBank/DDBJ databases">
        <authorList>
            <person name="Hornung B."/>
        </authorList>
    </citation>
    <scope>NUCLEOTIDE SEQUENCE [LARGE SCALE GENOMIC DNA]</scope>
</reference>
<feature type="region of interest" description="Disordered" evidence="1">
    <location>
        <begin position="428"/>
        <end position="638"/>
    </location>
</feature>
<evidence type="ECO:0000313" key="4">
    <source>
        <dbReference type="Proteomes" id="UP000263928"/>
    </source>
</evidence>
<organism evidence="3 4">
    <name type="scientific">Propionibacterium australiense</name>
    <dbReference type="NCBI Taxonomy" id="119981"/>
    <lineage>
        <taxon>Bacteria</taxon>
        <taxon>Bacillati</taxon>
        <taxon>Actinomycetota</taxon>
        <taxon>Actinomycetes</taxon>
        <taxon>Propionibacteriales</taxon>
        <taxon>Propionibacteriaceae</taxon>
        <taxon>Propionibacterium</taxon>
    </lineage>
</organism>
<accession>A0A383S718</accession>
<keyword evidence="4" id="KW-1185">Reference proteome</keyword>
<sequence length="818" mass="85822">MSEGLVDPEMIPRIDTGCVTDAAEDLRAMGGSVAENTDAMVAAWAGLRAEGVYVAPEAETVYGLLDPAVAAAGEVESALGGAADALDVFAEELEEIKPGLEELRAEAAAFRARALSGVDEPASKSPVFVPSYGAGSFRSGEGAEDKQWWESGRLCEENSKLLARINDQVIRIVNAENACVNALHDLIPECFVQQPTDLTGDVLDQLGDLPWGGPSEYQSKNCVESAVLGLCDAIVDMVAGAGSLVAGYDPRTGEFGNWDVTGQTWAGLGNLGLSLLAMVPAPVPAASVAECARGTGADNQATRFIREKEHDLWNTVAGMVNIDPAADDPFAAWKKDGVRSAVSAGVNIGTFFVPGAEVGGAMKGAGLAGKAGRMALRGLGAFADTAIPGGSFAVKAGEAGLKAADAAAHAAEGAGLVSRAARAIENGALHNPSLPDPGRAGGLPVKDGPGLDLSGASAGKAPPQADVGAGQTRRGLDGLQDPAGTPDMPDSARAGAPDLGEGAARHGTDTAAGAGRSAGNGPETGTGEVSARHGDPDASAGGMHSDPDAYNRSGRNGTGTPHEVDARGRDIGGSGTREDTPAKHADGEGNGASDNTEGDHRQTDPEQNASKPAYTREEVRQALEAAPRDEHGVPLDHRTGQPLLLENVRGDRGWIMHWDPDAEMWLAENRGNGYPNGLPPKGEPNSYGYDANGNRMPYANHRPSYDPGDQANGIPSQEERVFNAAKDENGDVYVTQIDESRRRVEWEPGQPHNDMEKGWDMGHKPGKEYAKMRDKYLNHEYSPDPIENERLFLEDYRNPDNYIPQDPMRNRSHMDEIP</sequence>
<dbReference type="AlphaFoldDB" id="A0A383S718"/>